<name>K1XNH3_MARBU</name>
<dbReference type="AlphaFoldDB" id="K1XNH3"/>
<feature type="compositionally biased region" description="Low complexity" evidence="1">
    <location>
        <begin position="646"/>
        <end position="655"/>
    </location>
</feature>
<dbReference type="SUPFAM" id="SSF56112">
    <property type="entry name" value="Protein kinase-like (PK-like)"/>
    <property type="match status" value="1"/>
</dbReference>
<dbReference type="InterPro" id="IPR053083">
    <property type="entry name" value="TF_kinase-domain_protein"/>
</dbReference>
<evidence type="ECO:0000313" key="3">
    <source>
        <dbReference type="EMBL" id="EKD14039.1"/>
    </source>
</evidence>
<dbReference type="OMA" id="HHRGAKN"/>
<accession>K1XNH3</accession>
<dbReference type="HOGENOM" id="CLU_015630_1_0_1"/>
<dbReference type="InterPro" id="IPR001245">
    <property type="entry name" value="Ser-Thr/Tyr_kinase_cat_dom"/>
</dbReference>
<dbReference type="PANTHER" id="PTHR44305:SF24">
    <property type="entry name" value="TYROSINE-PROTEIN KINASE C03B1.5-RELATED"/>
    <property type="match status" value="1"/>
</dbReference>
<organism evidence="3 4">
    <name type="scientific">Marssonina brunnea f. sp. multigermtubi (strain MB_m1)</name>
    <name type="common">Marssonina leaf spot fungus</name>
    <dbReference type="NCBI Taxonomy" id="1072389"/>
    <lineage>
        <taxon>Eukaryota</taxon>
        <taxon>Fungi</taxon>
        <taxon>Dikarya</taxon>
        <taxon>Ascomycota</taxon>
        <taxon>Pezizomycotina</taxon>
        <taxon>Leotiomycetes</taxon>
        <taxon>Helotiales</taxon>
        <taxon>Drepanopezizaceae</taxon>
        <taxon>Drepanopeziza</taxon>
    </lineage>
</organism>
<keyword evidence="4" id="KW-1185">Reference proteome</keyword>
<dbReference type="Gene3D" id="1.10.510.10">
    <property type="entry name" value="Transferase(Phosphotransferase) domain 1"/>
    <property type="match status" value="1"/>
</dbReference>
<dbReference type="GO" id="GO:0005524">
    <property type="term" value="F:ATP binding"/>
    <property type="evidence" value="ECO:0007669"/>
    <property type="project" value="InterPro"/>
</dbReference>
<dbReference type="eggNOG" id="ENOG502QUU6">
    <property type="taxonomic scope" value="Eukaryota"/>
</dbReference>
<dbReference type="PANTHER" id="PTHR44305">
    <property type="entry name" value="SI:DKEY-192D15.2-RELATED"/>
    <property type="match status" value="1"/>
</dbReference>
<evidence type="ECO:0000259" key="2">
    <source>
        <dbReference type="PROSITE" id="PS50011"/>
    </source>
</evidence>
<dbReference type="SMART" id="SM00220">
    <property type="entry name" value="S_TKc"/>
    <property type="match status" value="1"/>
</dbReference>
<dbReference type="KEGG" id="mbe:MBM_07716"/>
<keyword evidence="3" id="KW-0808">Transferase</keyword>
<dbReference type="EMBL" id="JH921447">
    <property type="protein sequence ID" value="EKD14039.1"/>
    <property type="molecule type" value="Genomic_DNA"/>
</dbReference>
<sequence length="696" mass="77758">MEYRRASLAANREQQSCTNSPIYSSFAGASRQTNGIVYDTPVTMWWDEERIDATVNRQFVLSKLRPDEQARLDEPLAFGDGLTDDTYMEWIEEKSKRIFLILVDLGVPDQIFGVIDDSWDDDDLPVPLEQVERLQLTYDRDEKLEKRFFHRQFIYLLRNVQKGVHEYYDDEEVVPLELAEKRPLGAVAGLTQSNIDKVHLPGRPDNVFVRRRIPLGATPGRMPQEEFLSGLDTMKILEHDHLTSLWASYIHQESGYVLLAPVNESSLKSFLNMTPQSVKILAKQDRRVLILNWLHCLADAVSFLHSKGHAHKAIKPSNILLDVDNHIFLSDSISFGTEKEGSDKEMYDYKAPEQIIWPPTAPRTSRLSSGRRSVSLQGNAFGFSTAQQNFSASDDSSSMYTFSSAPAQTPSASNSDSSSKSYLRETHDPQKADIYSLGAIFLEIMTFLMKRSSRNFASYRSCKNKTAGRGGGFPDSSFHKNFKQVESWMSILAKEAKKKEDRVFRGMSHILALIEKMMNPNPEERPSACDVEERVHHILVEFCGLGATQESRGRIHCLPRKAEEKEWNFGFDQLRLASQRAAAEACASVNPVTANGGTIGLTGAVAYSLARTASVVSSVAWGPGPSFPTQPMSPTRPRMISRDADSMSVSSGNKSRSSESKSRSGSASLGSSMPNGKPKPKVKAWQAPVYAEINFG</sequence>
<dbReference type="InterPro" id="IPR000719">
    <property type="entry name" value="Prot_kinase_dom"/>
</dbReference>
<protein>
    <submittedName>
        <fullName evidence="3">Protein kinase domain-containing protein</fullName>
    </submittedName>
</protein>
<feature type="compositionally biased region" description="Low complexity" evidence="1">
    <location>
        <begin position="401"/>
        <end position="421"/>
    </location>
</feature>
<dbReference type="PROSITE" id="PS50011">
    <property type="entry name" value="PROTEIN_KINASE_DOM"/>
    <property type="match status" value="1"/>
</dbReference>
<dbReference type="OrthoDB" id="4062651at2759"/>
<dbReference type="GeneID" id="18763651"/>
<evidence type="ECO:0000313" key="4">
    <source>
        <dbReference type="Proteomes" id="UP000006753"/>
    </source>
</evidence>
<dbReference type="InterPro" id="IPR011009">
    <property type="entry name" value="Kinase-like_dom_sf"/>
</dbReference>
<gene>
    <name evidence="3" type="ORF">MBM_07716</name>
</gene>
<feature type="region of interest" description="Disordered" evidence="1">
    <location>
        <begin position="620"/>
        <end position="683"/>
    </location>
</feature>
<dbReference type="STRING" id="1072389.K1XNH3"/>
<proteinExistence type="predicted"/>
<reference evidence="3 4" key="1">
    <citation type="journal article" date="2012" name="BMC Genomics">
        <title>Sequencing the genome of Marssonina brunnea reveals fungus-poplar co-evolution.</title>
        <authorList>
            <person name="Zhu S."/>
            <person name="Cao Y.-Z."/>
            <person name="Jiang C."/>
            <person name="Tan B.-Y."/>
            <person name="Wang Z."/>
            <person name="Feng S."/>
            <person name="Zhang L."/>
            <person name="Su X.-H."/>
            <person name="Brejova B."/>
            <person name="Vinar T."/>
            <person name="Xu M."/>
            <person name="Wang M.-X."/>
            <person name="Zhang S.-G."/>
            <person name="Huang M.-R."/>
            <person name="Wu R."/>
            <person name="Zhou Y."/>
        </authorList>
    </citation>
    <scope>NUCLEOTIDE SEQUENCE [LARGE SCALE GENOMIC DNA]</scope>
    <source>
        <strain evidence="3 4">MB_m1</strain>
    </source>
</reference>
<dbReference type="Pfam" id="PF07714">
    <property type="entry name" value="PK_Tyr_Ser-Thr"/>
    <property type="match status" value="1"/>
</dbReference>
<keyword evidence="3" id="KW-0418">Kinase</keyword>
<evidence type="ECO:0000256" key="1">
    <source>
        <dbReference type="SAM" id="MobiDB-lite"/>
    </source>
</evidence>
<dbReference type="InParanoid" id="K1XNH3"/>
<feature type="region of interest" description="Disordered" evidence="1">
    <location>
        <begin position="401"/>
        <end position="425"/>
    </location>
</feature>
<dbReference type="GO" id="GO:0004672">
    <property type="term" value="F:protein kinase activity"/>
    <property type="evidence" value="ECO:0007669"/>
    <property type="project" value="InterPro"/>
</dbReference>
<feature type="compositionally biased region" description="Low complexity" evidence="1">
    <location>
        <begin position="663"/>
        <end position="672"/>
    </location>
</feature>
<dbReference type="Proteomes" id="UP000006753">
    <property type="component" value="Unassembled WGS sequence"/>
</dbReference>
<feature type="domain" description="Protein kinase" evidence="2">
    <location>
        <begin position="176"/>
        <end position="539"/>
    </location>
</feature>